<sequence>PKASDYDPKTCLILNTTIYLYHVLLLTDNSFPEAHVELEYAKEAWDMSSKYHKSTDITLDAGLVSLITTRSSNLRGEFKSKAQAIVTTAYGFELSDATAVKENNRERVTELKSKSELHPCRAGIYQHKAIQQIINEVLFKNKGDEGIKWMEYYNPFPRVGFALMLMAIECAIDEWSTGKRELIHFKEDMYKCVFNQHLKMLDYFHQQTSKMDILPKMLQ</sequence>
<accession>A0AAD4BZK0</accession>
<protein>
    <recommendedName>
        <fullName evidence="1">DUF6532 domain-containing protein</fullName>
    </recommendedName>
</protein>
<feature type="domain" description="DUF6532" evidence="1">
    <location>
        <begin position="18"/>
        <end position="203"/>
    </location>
</feature>
<comment type="caution">
    <text evidence="2">The sequence shown here is derived from an EMBL/GenBank/DDBJ whole genome shotgun (WGS) entry which is preliminary data.</text>
</comment>
<dbReference type="Proteomes" id="UP001194468">
    <property type="component" value="Unassembled WGS sequence"/>
</dbReference>
<reference evidence="2" key="1">
    <citation type="submission" date="2019-10" db="EMBL/GenBank/DDBJ databases">
        <authorList>
            <consortium name="DOE Joint Genome Institute"/>
            <person name="Kuo A."/>
            <person name="Miyauchi S."/>
            <person name="Kiss E."/>
            <person name="Drula E."/>
            <person name="Kohler A."/>
            <person name="Sanchez-Garcia M."/>
            <person name="Andreopoulos B."/>
            <person name="Barry K.W."/>
            <person name="Bonito G."/>
            <person name="Buee M."/>
            <person name="Carver A."/>
            <person name="Chen C."/>
            <person name="Cichocki N."/>
            <person name="Clum A."/>
            <person name="Culley D."/>
            <person name="Crous P.W."/>
            <person name="Fauchery L."/>
            <person name="Girlanda M."/>
            <person name="Hayes R."/>
            <person name="Keri Z."/>
            <person name="LaButti K."/>
            <person name="Lipzen A."/>
            <person name="Lombard V."/>
            <person name="Magnuson J."/>
            <person name="Maillard F."/>
            <person name="Morin E."/>
            <person name="Murat C."/>
            <person name="Nolan M."/>
            <person name="Ohm R."/>
            <person name="Pangilinan J."/>
            <person name="Pereira M."/>
            <person name="Perotto S."/>
            <person name="Peter M."/>
            <person name="Riley R."/>
            <person name="Sitrit Y."/>
            <person name="Stielow B."/>
            <person name="Szollosi G."/>
            <person name="Zifcakova L."/>
            <person name="Stursova M."/>
            <person name="Spatafora J.W."/>
            <person name="Tedersoo L."/>
            <person name="Vaario L.-M."/>
            <person name="Yamada A."/>
            <person name="Yan M."/>
            <person name="Wang P."/>
            <person name="Xu J."/>
            <person name="Bruns T."/>
            <person name="Baldrian P."/>
            <person name="Vilgalys R."/>
            <person name="Henrissat B."/>
            <person name="Grigoriev I.V."/>
            <person name="Hibbett D."/>
            <person name="Nagy L.G."/>
            <person name="Martin F.M."/>
        </authorList>
    </citation>
    <scope>NUCLEOTIDE SEQUENCE</scope>
    <source>
        <strain evidence="2">BED1</strain>
    </source>
</reference>
<organism evidence="2 3">
    <name type="scientific">Boletus edulis BED1</name>
    <dbReference type="NCBI Taxonomy" id="1328754"/>
    <lineage>
        <taxon>Eukaryota</taxon>
        <taxon>Fungi</taxon>
        <taxon>Dikarya</taxon>
        <taxon>Basidiomycota</taxon>
        <taxon>Agaricomycotina</taxon>
        <taxon>Agaricomycetes</taxon>
        <taxon>Agaricomycetidae</taxon>
        <taxon>Boletales</taxon>
        <taxon>Boletineae</taxon>
        <taxon>Boletaceae</taxon>
        <taxon>Boletoideae</taxon>
        <taxon>Boletus</taxon>
    </lineage>
</organism>
<evidence type="ECO:0000313" key="3">
    <source>
        <dbReference type="Proteomes" id="UP001194468"/>
    </source>
</evidence>
<name>A0AAD4BZK0_BOLED</name>
<evidence type="ECO:0000259" key="1">
    <source>
        <dbReference type="Pfam" id="PF20149"/>
    </source>
</evidence>
<gene>
    <name evidence="2" type="ORF">L210DRAFT_861811</name>
</gene>
<reference evidence="2" key="2">
    <citation type="journal article" date="2020" name="Nat. Commun.">
        <title>Large-scale genome sequencing of mycorrhizal fungi provides insights into the early evolution of symbiotic traits.</title>
        <authorList>
            <person name="Miyauchi S."/>
            <person name="Kiss E."/>
            <person name="Kuo A."/>
            <person name="Drula E."/>
            <person name="Kohler A."/>
            <person name="Sanchez-Garcia M."/>
            <person name="Morin E."/>
            <person name="Andreopoulos B."/>
            <person name="Barry K.W."/>
            <person name="Bonito G."/>
            <person name="Buee M."/>
            <person name="Carver A."/>
            <person name="Chen C."/>
            <person name="Cichocki N."/>
            <person name="Clum A."/>
            <person name="Culley D."/>
            <person name="Crous P.W."/>
            <person name="Fauchery L."/>
            <person name="Girlanda M."/>
            <person name="Hayes R.D."/>
            <person name="Keri Z."/>
            <person name="LaButti K."/>
            <person name="Lipzen A."/>
            <person name="Lombard V."/>
            <person name="Magnuson J."/>
            <person name="Maillard F."/>
            <person name="Murat C."/>
            <person name="Nolan M."/>
            <person name="Ohm R.A."/>
            <person name="Pangilinan J."/>
            <person name="Pereira M.F."/>
            <person name="Perotto S."/>
            <person name="Peter M."/>
            <person name="Pfister S."/>
            <person name="Riley R."/>
            <person name="Sitrit Y."/>
            <person name="Stielow J.B."/>
            <person name="Szollosi G."/>
            <person name="Zifcakova L."/>
            <person name="Stursova M."/>
            <person name="Spatafora J.W."/>
            <person name="Tedersoo L."/>
            <person name="Vaario L.M."/>
            <person name="Yamada A."/>
            <person name="Yan M."/>
            <person name="Wang P."/>
            <person name="Xu J."/>
            <person name="Bruns T."/>
            <person name="Baldrian P."/>
            <person name="Vilgalys R."/>
            <person name="Dunand C."/>
            <person name="Henrissat B."/>
            <person name="Grigoriev I.V."/>
            <person name="Hibbett D."/>
            <person name="Nagy L.G."/>
            <person name="Martin F.M."/>
        </authorList>
    </citation>
    <scope>NUCLEOTIDE SEQUENCE</scope>
    <source>
        <strain evidence="2">BED1</strain>
    </source>
</reference>
<dbReference type="AlphaFoldDB" id="A0AAD4BZK0"/>
<proteinExistence type="predicted"/>
<dbReference type="InterPro" id="IPR045341">
    <property type="entry name" value="DUF6532"/>
</dbReference>
<dbReference type="Pfam" id="PF20149">
    <property type="entry name" value="DUF6532"/>
    <property type="match status" value="1"/>
</dbReference>
<dbReference type="EMBL" id="WHUW01000007">
    <property type="protein sequence ID" value="KAF8443743.1"/>
    <property type="molecule type" value="Genomic_DNA"/>
</dbReference>
<evidence type="ECO:0000313" key="2">
    <source>
        <dbReference type="EMBL" id="KAF8443743.1"/>
    </source>
</evidence>
<keyword evidence="3" id="KW-1185">Reference proteome</keyword>
<feature type="non-terminal residue" evidence="2">
    <location>
        <position position="1"/>
    </location>
</feature>